<dbReference type="PANTHER" id="PTHR48090:SF7">
    <property type="entry name" value="RFBJ PROTEIN"/>
    <property type="match status" value="1"/>
</dbReference>
<dbReference type="EMBL" id="LBZK01000015">
    <property type="protein sequence ID" value="KKR70878.1"/>
    <property type="molecule type" value="Genomic_DNA"/>
</dbReference>
<dbReference type="SUPFAM" id="SSF53448">
    <property type="entry name" value="Nucleotide-diphospho-sugar transferases"/>
    <property type="match status" value="1"/>
</dbReference>
<gene>
    <name evidence="1" type="ORF">UU12_C0015G0014</name>
</gene>
<dbReference type="AlphaFoldDB" id="A0A0G0T1F8"/>
<dbReference type="InterPro" id="IPR050256">
    <property type="entry name" value="Glycosyltransferase_2"/>
</dbReference>
<comment type="caution">
    <text evidence="1">The sequence shown here is derived from an EMBL/GenBank/DDBJ whole genome shotgun (WGS) entry which is preliminary data.</text>
</comment>
<proteinExistence type="predicted"/>
<dbReference type="PATRIC" id="fig|1618563.3.peg.302"/>
<sequence length="132" mass="15163">LMPIISGQADVVYGSRLVTAAPHRVLYYWHYLANKFLTSFSNVLTNLNLTDMETGFKIFRGDIVRKIAPKLQSKRFGFEPEITARISKISEIKIYEVGISYSGRTYKEGKKITWKDGVKALFEIIKYNLFTS</sequence>
<protein>
    <submittedName>
        <fullName evidence="1">Glycosyl transferase family 2</fullName>
    </submittedName>
</protein>
<keyword evidence="1" id="KW-0808">Transferase</keyword>
<feature type="non-terminal residue" evidence="1">
    <location>
        <position position="1"/>
    </location>
</feature>
<reference evidence="1 2" key="1">
    <citation type="journal article" date="2015" name="Nature">
        <title>rRNA introns, odd ribosomes, and small enigmatic genomes across a large radiation of phyla.</title>
        <authorList>
            <person name="Brown C.T."/>
            <person name="Hug L.A."/>
            <person name="Thomas B.C."/>
            <person name="Sharon I."/>
            <person name="Castelle C.J."/>
            <person name="Singh A."/>
            <person name="Wilkins M.J."/>
            <person name="Williams K.H."/>
            <person name="Banfield J.F."/>
        </authorList>
    </citation>
    <scope>NUCLEOTIDE SEQUENCE [LARGE SCALE GENOMIC DNA]</scope>
</reference>
<accession>A0A0G0T1F8</accession>
<dbReference type="Proteomes" id="UP000034562">
    <property type="component" value="Unassembled WGS sequence"/>
</dbReference>
<dbReference type="InterPro" id="IPR029044">
    <property type="entry name" value="Nucleotide-diphossugar_trans"/>
</dbReference>
<name>A0A0G0T1F8_9BACT</name>
<dbReference type="STRING" id="1618563.UU12_C0015G0014"/>
<organism evidence="1 2">
    <name type="scientific">Candidatus Woesebacteria bacterium GW2011_GWA2_40_7b</name>
    <dbReference type="NCBI Taxonomy" id="1618563"/>
    <lineage>
        <taxon>Bacteria</taxon>
        <taxon>Candidatus Woeseibacteriota</taxon>
    </lineage>
</organism>
<dbReference type="GO" id="GO:0016740">
    <property type="term" value="F:transferase activity"/>
    <property type="evidence" value="ECO:0007669"/>
    <property type="project" value="UniProtKB-KW"/>
</dbReference>
<dbReference type="PANTHER" id="PTHR48090">
    <property type="entry name" value="UNDECAPRENYL-PHOSPHATE 4-DEOXY-4-FORMAMIDO-L-ARABINOSE TRANSFERASE-RELATED"/>
    <property type="match status" value="1"/>
</dbReference>
<evidence type="ECO:0000313" key="2">
    <source>
        <dbReference type="Proteomes" id="UP000034562"/>
    </source>
</evidence>
<evidence type="ECO:0000313" key="1">
    <source>
        <dbReference type="EMBL" id="KKR70878.1"/>
    </source>
</evidence>